<evidence type="ECO:0000259" key="1">
    <source>
        <dbReference type="PROSITE" id="PS50011"/>
    </source>
</evidence>
<dbReference type="Pfam" id="PF00069">
    <property type="entry name" value="Pkinase"/>
    <property type="match status" value="1"/>
</dbReference>
<name>A0A8S1T125_PAROT</name>
<dbReference type="Proteomes" id="UP000683925">
    <property type="component" value="Unassembled WGS sequence"/>
</dbReference>
<dbReference type="EMBL" id="CAJJDP010000019">
    <property type="protein sequence ID" value="CAD8146995.1"/>
    <property type="molecule type" value="Genomic_DNA"/>
</dbReference>
<organism evidence="2 3">
    <name type="scientific">Paramecium octaurelia</name>
    <dbReference type="NCBI Taxonomy" id="43137"/>
    <lineage>
        <taxon>Eukaryota</taxon>
        <taxon>Sar</taxon>
        <taxon>Alveolata</taxon>
        <taxon>Ciliophora</taxon>
        <taxon>Intramacronucleata</taxon>
        <taxon>Oligohymenophorea</taxon>
        <taxon>Peniculida</taxon>
        <taxon>Parameciidae</taxon>
        <taxon>Paramecium</taxon>
    </lineage>
</organism>
<dbReference type="GO" id="GO:0004672">
    <property type="term" value="F:protein kinase activity"/>
    <property type="evidence" value="ECO:0007669"/>
    <property type="project" value="InterPro"/>
</dbReference>
<dbReference type="GO" id="GO:0005524">
    <property type="term" value="F:ATP binding"/>
    <property type="evidence" value="ECO:0007669"/>
    <property type="project" value="InterPro"/>
</dbReference>
<evidence type="ECO:0000313" key="2">
    <source>
        <dbReference type="EMBL" id="CAD8146995.1"/>
    </source>
</evidence>
<dbReference type="AlphaFoldDB" id="A0A8S1T125"/>
<protein>
    <recommendedName>
        <fullName evidence="1">Protein kinase domain-containing protein</fullName>
    </recommendedName>
</protein>
<accession>A0A8S1T125</accession>
<comment type="caution">
    <text evidence="2">The sequence shown here is derived from an EMBL/GenBank/DDBJ whole genome shotgun (WGS) entry which is preliminary data.</text>
</comment>
<dbReference type="PROSITE" id="PS50011">
    <property type="entry name" value="PROTEIN_KINASE_DOM"/>
    <property type="match status" value="1"/>
</dbReference>
<feature type="domain" description="Protein kinase" evidence="1">
    <location>
        <begin position="1"/>
        <end position="158"/>
    </location>
</feature>
<keyword evidence="3" id="KW-1185">Reference proteome</keyword>
<evidence type="ECO:0000313" key="3">
    <source>
        <dbReference type="Proteomes" id="UP000683925"/>
    </source>
</evidence>
<sequence length="290" mass="34183">MKIYFMETQIQIILSLLINQVRLESMLLIQFTKQYLWLAQVYKSIDYYTHTIPDYLTAPEISGTQAPSVSSDIYQLGILLMLVSFQCAQEKLDASFVKRVLENKQILESSQEVKFQKCQDSDYPHLYSACQLDLIKQMTEKDSNKRIQVQDAMKHAWFINTKDKLKIQKQYFNKCLPSLKTIIEMVEQSEQDIRRKSLQQSGINLIHQMGSIQKYEFSPYRQLQSEFSPLRKTSESQNEIVDEEHQISNLIDQLNNKQYLMLPSQYNHLNQANNQLRLIQSENNFDQFQV</sequence>
<proteinExistence type="predicted"/>
<dbReference type="InterPro" id="IPR000719">
    <property type="entry name" value="Prot_kinase_dom"/>
</dbReference>
<reference evidence="2" key="1">
    <citation type="submission" date="2021-01" db="EMBL/GenBank/DDBJ databases">
        <authorList>
            <consortium name="Genoscope - CEA"/>
            <person name="William W."/>
        </authorList>
    </citation>
    <scope>NUCLEOTIDE SEQUENCE</scope>
</reference>
<gene>
    <name evidence="2" type="ORF">POCTA_138.1.T0190210</name>
</gene>